<accession>A0ABM7V6D7</accession>
<evidence type="ECO:0000313" key="1">
    <source>
        <dbReference type="EMBL" id="BDB55126.1"/>
    </source>
</evidence>
<evidence type="ECO:0000313" key="2">
    <source>
        <dbReference type="Proteomes" id="UP001319867"/>
    </source>
</evidence>
<protein>
    <submittedName>
        <fullName evidence="1">Uncharacterized protein</fullName>
    </submittedName>
</protein>
<organism evidence="1 2">
    <name type="scientific">Flavobacterium ammoniigenes</name>
    <dbReference type="NCBI Taxonomy" id="1751095"/>
    <lineage>
        <taxon>Bacteria</taxon>
        <taxon>Pseudomonadati</taxon>
        <taxon>Bacteroidota</taxon>
        <taxon>Flavobacteriia</taxon>
        <taxon>Flavobacteriales</taxon>
        <taxon>Flavobacteriaceae</taxon>
        <taxon>Flavobacterium</taxon>
    </lineage>
</organism>
<keyword evidence="2" id="KW-1185">Reference proteome</keyword>
<dbReference type="RefSeq" id="WP_229316515.1">
    <property type="nucleotide sequence ID" value="NZ_AP025184.1"/>
</dbReference>
<name>A0ABM7V6D7_9FLAO</name>
<dbReference type="Proteomes" id="UP001319867">
    <property type="component" value="Chromosome"/>
</dbReference>
<reference evidence="1 2" key="1">
    <citation type="journal article" date="2022" name="Int. J. Syst. Evol. Microbiol.">
        <title>Flavobacterium ammonificans sp. nov. and Flavobacterium ammoniigenes sp. nov., ammonifying bacteria isolated from surface river water.</title>
        <authorList>
            <person name="Watanabe K."/>
            <person name="Kitamura T."/>
            <person name="Ogata Y."/>
            <person name="Shindo C."/>
            <person name="Suda W."/>
        </authorList>
    </citation>
    <scope>NUCLEOTIDE SEQUENCE [LARGE SCALE GENOMIC DNA]</scope>
    <source>
        <strain evidence="1 2">GENT5</strain>
    </source>
</reference>
<sequence length="119" mass="14127">MKQLIKKDPLTGEEFVAKRSNQRFATTDNKIRYHNIKNAEINKERAFFDKPCKKGELVLRTLYNPKSDNIFHKEFLQGMGLRLDAYNHVEKINNERIICYYGYALRKVPDSDNYQIIKL</sequence>
<dbReference type="EMBL" id="AP025184">
    <property type="protein sequence ID" value="BDB55126.1"/>
    <property type="molecule type" value="Genomic_DNA"/>
</dbReference>
<proteinExistence type="predicted"/>
<gene>
    <name evidence="1" type="ORF">GENT5_14310</name>
</gene>
<reference evidence="1 2" key="2">
    <citation type="journal article" date="2022" name="Microorganisms">
        <title>Complete Genome Sequences of Two Flavobacterium ammonificans Strains and a Flavobacterium ammoniigenes Strain of Ammonifying Bacterioplankton Isolated from Surface River Water.</title>
        <authorList>
            <person name="Suda W."/>
            <person name="Ogata Y."/>
            <person name="Shindo C."/>
            <person name="Watanabe K."/>
        </authorList>
    </citation>
    <scope>NUCLEOTIDE SEQUENCE [LARGE SCALE GENOMIC DNA]</scope>
    <source>
        <strain evidence="1 2">GENT5</strain>
    </source>
</reference>